<evidence type="ECO:0000313" key="3">
    <source>
        <dbReference type="Proteomes" id="UP000335415"/>
    </source>
</evidence>
<feature type="compositionally biased region" description="Polar residues" evidence="1">
    <location>
        <begin position="134"/>
        <end position="147"/>
    </location>
</feature>
<name>A0A5J5G3H9_9GAMM</name>
<dbReference type="EMBL" id="VYKJ01000003">
    <property type="protein sequence ID" value="KAA9001429.1"/>
    <property type="molecule type" value="Genomic_DNA"/>
</dbReference>
<feature type="region of interest" description="Disordered" evidence="1">
    <location>
        <begin position="125"/>
        <end position="147"/>
    </location>
</feature>
<evidence type="ECO:0000256" key="1">
    <source>
        <dbReference type="SAM" id="MobiDB-lite"/>
    </source>
</evidence>
<protein>
    <submittedName>
        <fullName evidence="2">Uncharacterized protein</fullName>
    </submittedName>
</protein>
<proteinExistence type="predicted"/>
<comment type="caution">
    <text evidence="2">The sequence shown here is derived from an EMBL/GenBank/DDBJ whole genome shotgun (WGS) entry which is preliminary data.</text>
</comment>
<gene>
    <name evidence="2" type="ORF">FJU30_09220</name>
</gene>
<dbReference type="AlphaFoldDB" id="A0A5J5G3H9"/>
<organism evidence="2 3">
    <name type="scientific">Affinibrenneria salicis</name>
    <dbReference type="NCBI Taxonomy" id="2590031"/>
    <lineage>
        <taxon>Bacteria</taxon>
        <taxon>Pseudomonadati</taxon>
        <taxon>Pseudomonadota</taxon>
        <taxon>Gammaproteobacteria</taxon>
        <taxon>Enterobacterales</taxon>
        <taxon>Pectobacteriaceae</taxon>
        <taxon>Affinibrenneria</taxon>
    </lineage>
</organism>
<keyword evidence="3" id="KW-1185">Reference proteome</keyword>
<dbReference type="Proteomes" id="UP000335415">
    <property type="component" value="Unassembled WGS sequence"/>
</dbReference>
<evidence type="ECO:0000313" key="2">
    <source>
        <dbReference type="EMBL" id="KAA9001429.1"/>
    </source>
</evidence>
<dbReference type="OrthoDB" id="6050524at2"/>
<reference evidence="2 3" key="1">
    <citation type="submission" date="2019-09" db="EMBL/GenBank/DDBJ databases">
        <authorList>
            <person name="Li Y."/>
        </authorList>
    </citation>
    <scope>NUCLEOTIDE SEQUENCE [LARGE SCALE GENOMIC DNA]</scope>
    <source>
        <strain evidence="2 3">L3-3HA</strain>
    </source>
</reference>
<sequence length="147" mass="16801">MPGFEAPVTVPWEAVQVRSYKFVQFMGETVRDSYRLELWASLADEPKIPCARAAIGYLGWYEDEKLWRLYEHIRRYMEEDGPAIQPGEALRKPKKGRDLAPFPEEVLATLGGPALSKEQVEALAHVPPPPRQARNATRTSFQPPRKR</sequence>
<accession>A0A5J5G3H9</accession>